<dbReference type="GeneID" id="17286903"/>
<dbReference type="Gene3D" id="3.40.50.300">
    <property type="entry name" value="P-loop containing nucleotide triphosphate hydrolases"/>
    <property type="match status" value="2"/>
</dbReference>
<feature type="signal peptide" evidence="6">
    <location>
        <begin position="1"/>
        <end position="21"/>
    </location>
</feature>
<dbReference type="Proteomes" id="UP000013827">
    <property type="component" value="Unassembled WGS sequence"/>
</dbReference>
<dbReference type="InterPro" id="IPR011545">
    <property type="entry name" value="DEAD/DEAH_box_helicase_dom"/>
</dbReference>
<dbReference type="GO" id="GO:0003724">
    <property type="term" value="F:RNA helicase activity"/>
    <property type="evidence" value="ECO:0007669"/>
    <property type="project" value="InterPro"/>
</dbReference>
<evidence type="ECO:0000256" key="4">
    <source>
        <dbReference type="ARBA" id="ARBA00022840"/>
    </source>
</evidence>
<keyword evidence="2" id="KW-0378">Hydrolase</keyword>
<dbReference type="GO" id="GO:0016787">
    <property type="term" value="F:hydrolase activity"/>
    <property type="evidence" value="ECO:0007669"/>
    <property type="project" value="UniProtKB-KW"/>
</dbReference>
<dbReference type="PROSITE" id="PS51195">
    <property type="entry name" value="Q_MOTIF"/>
    <property type="match status" value="1"/>
</dbReference>
<evidence type="ECO:0000259" key="9">
    <source>
        <dbReference type="PROSITE" id="PS51195"/>
    </source>
</evidence>
<dbReference type="InterPro" id="IPR001650">
    <property type="entry name" value="Helicase_C-like"/>
</dbReference>
<dbReference type="InterPro" id="IPR044742">
    <property type="entry name" value="DEAD/DEAH_RhlB"/>
</dbReference>
<dbReference type="GO" id="GO:0003676">
    <property type="term" value="F:nucleic acid binding"/>
    <property type="evidence" value="ECO:0007669"/>
    <property type="project" value="InterPro"/>
</dbReference>
<dbReference type="PaxDb" id="2903-EOD41633"/>
<dbReference type="CDD" id="cd18787">
    <property type="entry name" value="SF2_C_DEAD"/>
    <property type="match status" value="1"/>
</dbReference>
<dbReference type="KEGG" id="ehx:EMIHUDRAFT_431737"/>
<dbReference type="GO" id="GO:0005524">
    <property type="term" value="F:ATP binding"/>
    <property type="evidence" value="ECO:0007669"/>
    <property type="project" value="UniProtKB-KW"/>
</dbReference>
<evidence type="ECO:0000256" key="5">
    <source>
        <dbReference type="PROSITE-ProRule" id="PRU00552"/>
    </source>
</evidence>
<dbReference type="SUPFAM" id="SSF52540">
    <property type="entry name" value="P-loop containing nucleoside triphosphate hydrolases"/>
    <property type="match status" value="2"/>
</dbReference>
<dbReference type="CDD" id="cd00268">
    <property type="entry name" value="DEADc"/>
    <property type="match status" value="1"/>
</dbReference>
<evidence type="ECO:0000313" key="10">
    <source>
        <dbReference type="EnsemblProtists" id="EOD41633"/>
    </source>
</evidence>
<dbReference type="SMART" id="SM00487">
    <property type="entry name" value="DEXDc"/>
    <property type="match status" value="1"/>
</dbReference>
<keyword evidence="11" id="KW-1185">Reference proteome</keyword>
<feature type="domain" description="Helicase C-terminal" evidence="8">
    <location>
        <begin position="280"/>
        <end position="430"/>
    </location>
</feature>
<evidence type="ECO:0000256" key="2">
    <source>
        <dbReference type="ARBA" id="ARBA00022801"/>
    </source>
</evidence>
<dbReference type="PROSITE" id="PS51194">
    <property type="entry name" value="HELICASE_CTER"/>
    <property type="match status" value="1"/>
</dbReference>
<evidence type="ECO:0000313" key="11">
    <source>
        <dbReference type="Proteomes" id="UP000013827"/>
    </source>
</evidence>
<keyword evidence="1" id="KW-0547">Nucleotide-binding</keyword>
<sequence length="430" mass="45211">MRSPAAACLPHSILLLSASFARPLRVAPPSPRASVRCSAASFAELGLRAETIDALDRLGVVAPNELQARAMPALAGRGDLIVGAQTGSGKTLTYLVPIMQTLKADEEAAGARAKPKRPRALVLVPTRELAVQVHEVGRTLGQSLRLSVKAVSGGTPVAPQARMLSLPVDVLVATPGRLLQLVDKGSLFLGDVRHVIVDEVDTMFEAGFGDELDKLLAITTRNLAADPRAAAAAAAGRAAARVQHVAVGATHPAAAVALYERRLSGAKQMMVGGVHTVPAQLEQRFVTCKGPDGKVAALRELLGPPLGPPEEGRPTLGRVVLFCNSQDSARFVDRHLEEEGYATANYHGAIPAKARADNFERFVAGGASPLDAERASVLVTTDLAARGLDNLQVEHVVQFDFPKSAADYLHRCGRTARAGSRGASHSLVTK</sequence>
<feature type="short sequence motif" description="Q motif" evidence="5">
    <location>
        <begin position="40"/>
        <end position="68"/>
    </location>
</feature>
<dbReference type="PROSITE" id="PS51192">
    <property type="entry name" value="HELICASE_ATP_BIND_1"/>
    <property type="match status" value="1"/>
</dbReference>
<reference evidence="11" key="1">
    <citation type="journal article" date="2013" name="Nature">
        <title>Pan genome of the phytoplankton Emiliania underpins its global distribution.</title>
        <authorList>
            <person name="Read B.A."/>
            <person name="Kegel J."/>
            <person name="Klute M.J."/>
            <person name="Kuo A."/>
            <person name="Lefebvre S.C."/>
            <person name="Maumus F."/>
            <person name="Mayer C."/>
            <person name="Miller J."/>
            <person name="Monier A."/>
            <person name="Salamov A."/>
            <person name="Young J."/>
            <person name="Aguilar M."/>
            <person name="Claverie J.M."/>
            <person name="Frickenhaus S."/>
            <person name="Gonzalez K."/>
            <person name="Herman E.K."/>
            <person name="Lin Y.C."/>
            <person name="Napier J."/>
            <person name="Ogata H."/>
            <person name="Sarno A.F."/>
            <person name="Shmutz J."/>
            <person name="Schroeder D."/>
            <person name="de Vargas C."/>
            <person name="Verret F."/>
            <person name="von Dassow P."/>
            <person name="Valentin K."/>
            <person name="Van de Peer Y."/>
            <person name="Wheeler G."/>
            <person name="Dacks J.B."/>
            <person name="Delwiche C.F."/>
            <person name="Dyhrman S.T."/>
            <person name="Glockner G."/>
            <person name="John U."/>
            <person name="Richards T."/>
            <person name="Worden A.Z."/>
            <person name="Zhang X."/>
            <person name="Grigoriev I.V."/>
            <person name="Allen A.E."/>
            <person name="Bidle K."/>
            <person name="Borodovsky M."/>
            <person name="Bowler C."/>
            <person name="Brownlee C."/>
            <person name="Cock J.M."/>
            <person name="Elias M."/>
            <person name="Gladyshev V.N."/>
            <person name="Groth M."/>
            <person name="Guda C."/>
            <person name="Hadaegh A."/>
            <person name="Iglesias-Rodriguez M.D."/>
            <person name="Jenkins J."/>
            <person name="Jones B.M."/>
            <person name="Lawson T."/>
            <person name="Leese F."/>
            <person name="Lindquist E."/>
            <person name="Lobanov A."/>
            <person name="Lomsadze A."/>
            <person name="Malik S.B."/>
            <person name="Marsh M.E."/>
            <person name="Mackinder L."/>
            <person name="Mock T."/>
            <person name="Mueller-Roeber B."/>
            <person name="Pagarete A."/>
            <person name="Parker M."/>
            <person name="Probert I."/>
            <person name="Quesneville H."/>
            <person name="Raines C."/>
            <person name="Rensing S.A."/>
            <person name="Riano-Pachon D.M."/>
            <person name="Richier S."/>
            <person name="Rokitta S."/>
            <person name="Shiraiwa Y."/>
            <person name="Soanes D.M."/>
            <person name="van der Giezen M."/>
            <person name="Wahlund T.M."/>
            <person name="Williams B."/>
            <person name="Wilson W."/>
            <person name="Wolfe G."/>
            <person name="Wurch L.L."/>
        </authorList>
    </citation>
    <scope>NUCLEOTIDE SEQUENCE</scope>
</reference>
<accession>A0A0D3L0U8</accession>
<dbReference type="InterPro" id="IPR027417">
    <property type="entry name" value="P-loop_NTPase"/>
</dbReference>
<proteinExistence type="predicted"/>
<feature type="domain" description="Helicase ATP-binding" evidence="7">
    <location>
        <begin position="71"/>
        <end position="269"/>
    </location>
</feature>
<evidence type="ECO:0000259" key="8">
    <source>
        <dbReference type="PROSITE" id="PS51194"/>
    </source>
</evidence>
<feature type="domain" description="DEAD-box RNA helicase Q" evidence="9">
    <location>
        <begin position="40"/>
        <end position="68"/>
    </location>
</feature>
<dbReference type="PANTHER" id="PTHR47960">
    <property type="entry name" value="DEAD-BOX ATP-DEPENDENT RNA HELICASE 50"/>
    <property type="match status" value="1"/>
</dbReference>
<reference evidence="10" key="2">
    <citation type="submission" date="2024-10" db="UniProtKB">
        <authorList>
            <consortium name="EnsemblProtists"/>
        </authorList>
    </citation>
    <scope>IDENTIFICATION</scope>
</reference>
<dbReference type="HOGENOM" id="CLU_003041_1_3_1"/>
<evidence type="ECO:0000259" key="7">
    <source>
        <dbReference type="PROSITE" id="PS51192"/>
    </source>
</evidence>
<keyword evidence="6" id="KW-0732">Signal</keyword>
<dbReference type="SMART" id="SM00490">
    <property type="entry name" value="HELICc"/>
    <property type="match status" value="1"/>
</dbReference>
<dbReference type="EnsemblProtists" id="EOD41633">
    <property type="protein sequence ID" value="EOD41633"/>
    <property type="gene ID" value="EMIHUDRAFT_431737"/>
</dbReference>
<name>A0A0D3L0U8_EMIH1</name>
<dbReference type="STRING" id="2903.R1E1Z5"/>
<dbReference type="eggNOG" id="KOG0331">
    <property type="taxonomic scope" value="Eukaryota"/>
</dbReference>
<evidence type="ECO:0000256" key="1">
    <source>
        <dbReference type="ARBA" id="ARBA00022741"/>
    </source>
</evidence>
<dbReference type="AlphaFoldDB" id="A0A0D3L0U8"/>
<dbReference type="Pfam" id="PF00271">
    <property type="entry name" value="Helicase_C"/>
    <property type="match status" value="1"/>
</dbReference>
<evidence type="ECO:0000256" key="6">
    <source>
        <dbReference type="SAM" id="SignalP"/>
    </source>
</evidence>
<dbReference type="InterPro" id="IPR014001">
    <property type="entry name" value="Helicase_ATP-bd"/>
</dbReference>
<keyword evidence="3" id="KW-0347">Helicase</keyword>
<dbReference type="Pfam" id="PF00270">
    <property type="entry name" value="DEAD"/>
    <property type="match status" value="1"/>
</dbReference>
<dbReference type="RefSeq" id="XP_005794062.1">
    <property type="nucleotide sequence ID" value="XM_005794005.1"/>
</dbReference>
<dbReference type="OMA" id="NGDMLMK"/>
<protein>
    <submittedName>
        <fullName evidence="10">Uncharacterized protein</fullName>
    </submittedName>
</protein>
<keyword evidence="4" id="KW-0067">ATP-binding</keyword>
<feature type="chain" id="PRO_5044259791" evidence="6">
    <location>
        <begin position="22"/>
        <end position="430"/>
    </location>
</feature>
<organism evidence="10 11">
    <name type="scientific">Emiliania huxleyi (strain CCMP1516)</name>
    <dbReference type="NCBI Taxonomy" id="280463"/>
    <lineage>
        <taxon>Eukaryota</taxon>
        <taxon>Haptista</taxon>
        <taxon>Haptophyta</taxon>
        <taxon>Prymnesiophyceae</taxon>
        <taxon>Isochrysidales</taxon>
        <taxon>Noelaerhabdaceae</taxon>
        <taxon>Emiliania</taxon>
    </lineage>
</organism>
<dbReference type="InterPro" id="IPR014014">
    <property type="entry name" value="RNA_helicase_DEAD_Q_motif"/>
</dbReference>
<evidence type="ECO:0000256" key="3">
    <source>
        <dbReference type="ARBA" id="ARBA00022806"/>
    </source>
</evidence>